<keyword evidence="2" id="KW-1185">Reference proteome</keyword>
<dbReference type="Proteomes" id="UP001467674">
    <property type="component" value="Unassembled WGS sequence"/>
</dbReference>
<evidence type="ECO:0000313" key="2">
    <source>
        <dbReference type="Proteomes" id="UP001467674"/>
    </source>
</evidence>
<dbReference type="RefSeq" id="WP_350387010.1">
    <property type="nucleotide sequence ID" value="NZ_JBEOME010000024.1"/>
</dbReference>
<sequence length="44" mass="4789">MNFVKRLALGLICTSTLVIGAILVQPTMYDHVAGQAKLDSRVMI</sequence>
<proteinExistence type="predicted"/>
<reference evidence="1 2" key="1">
    <citation type="submission" date="2024-06" db="EMBL/GenBank/DDBJ databases">
        <title>Construction of an artificial bacterial consortium using nitrogen cycle bacteria from Cuatro Cienegas Basin and a mangrove forest.</title>
        <authorList>
            <person name="Aguilera-Najera D."/>
            <person name="Marquez-Cianci L."/>
            <person name="Martinez-Perez E."/>
            <person name="Rosas-Barrera M."/>
            <person name="Rodriguez-Cruz U.E."/>
            <person name="Tapia-Lopez R."/>
            <person name="Eguiarte L.E."/>
            <person name="Souza-Saldivar V."/>
        </authorList>
    </citation>
    <scope>NUCLEOTIDE SEQUENCE [LARGE SCALE GENOMIC DNA]</scope>
    <source>
        <strain evidence="1 2">S14-15</strain>
    </source>
</reference>
<protein>
    <recommendedName>
        <fullName evidence="3">Phosphatase</fullName>
    </recommendedName>
</protein>
<dbReference type="EMBL" id="JBEOME010000024">
    <property type="protein sequence ID" value="MER3123661.1"/>
    <property type="molecule type" value="Genomic_DNA"/>
</dbReference>
<gene>
    <name evidence="1" type="ORF">ABQG71_21120</name>
</gene>
<comment type="caution">
    <text evidence="1">The sequence shown here is derived from an EMBL/GenBank/DDBJ whole genome shotgun (WGS) entry which is preliminary data.</text>
</comment>
<evidence type="ECO:0000313" key="1">
    <source>
        <dbReference type="EMBL" id="MER3123661.1"/>
    </source>
</evidence>
<name>A0ABV1SBL6_BACAB</name>
<evidence type="ECO:0008006" key="3">
    <source>
        <dbReference type="Google" id="ProtNLM"/>
    </source>
</evidence>
<organism evidence="1 2">
    <name type="scientific">Bacillus altitudinis</name>
    <dbReference type="NCBI Taxonomy" id="293387"/>
    <lineage>
        <taxon>Bacteria</taxon>
        <taxon>Bacillati</taxon>
        <taxon>Bacillota</taxon>
        <taxon>Bacilli</taxon>
        <taxon>Bacillales</taxon>
        <taxon>Bacillaceae</taxon>
        <taxon>Bacillus</taxon>
    </lineage>
</organism>
<accession>A0ABV1SBL6</accession>